<dbReference type="Gene3D" id="3.40.140.10">
    <property type="entry name" value="Cytidine Deaminase, domain 2"/>
    <property type="match status" value="1"/>
</dbReference>
<evidence type="ECO:0000256" key="1">
    <source>
        <dbReference type="ARBA" id="ARBA00022801"/>
    </source>
</evidence>
<dbReference type="PANTHER" id="PTHR11086">
    <property type="entry name" value="DEOXYCYTIDYLATE DEAMINASE-RELATED"/>
    <property type="match status" value="1"/>
</dbReference>
<evidence type="ECO:0000313" key="3">
    <source>
        <dbReference type="EMBL" id="OGF80805.1"/>
    </source>
</evidence>
<feature type="domain" description="CMP/dCMP-type deaminase" evidence="2">
    <location>
        <begin position="16"/>
        <end position="152"/>
    </location>
</feature>
<dbReference type="AlphaFoldDB" id="A0A1F5WYR8"/>
<dbReference type="InterPro" id="IPR016193">
    <property type="entry name" value="Cytidine_deaminase-like"/>
</dbReference>
<dbReference type="STRING" id="1798351.A2930_01595"/>
<accession>A0A1F5WYR8</accession>
<dbReference type="EMBL" id="MFID01000028">
    <property type="protein sequence ID" value="OGF80805.1"/>
    <property type="molecule type" value="Genomic_DNA"/>
</dbReference>
<dbReference type="PROSITE" id="PS51747">
    <property type="entry name" value="CYT_DCMP_DEAMINASES_2"/>
    <property type="match status" value="1"/>
</dbReference>
<dbReference type="PANTHER" id="PTHR11086:SF18">
    <property type="entry name" value="DEOXYCYTIDYLATE DEAMINASE"/>
    <property type="match status" value="1"/>
</dbReference>
<dbReference type="InterPro" id="IPR015517">
    <property type="entry name" value="dCMP_deaminase-rel"/>
</dbReference>
<organism evidence="3 4">
    <name type="scientific">Candidatus Giovannonibacteria bacterium RIFCSPLOWO2_01_FULL_45_34</name>
    <dbReference type="NCBI Taxonomy" id="1798351"/>
    <lineage>
        <taxon>Bacteria</taxon>
        <taxon>Candidatus Giovannoniibacteriota</taxon>
    </lineage>
</organism>
<sequence>MKAVSKKNKTALPRPSWDELFVAKAILGSARGNCDRKLIACILVNNKKIVGSGYNGSMAGTPTCDEVGHDILNNHCVRTLHAEVNSLANSRGDLHGATAYVTATPCLNCVKDLGQHGIARIVYAGHYDNQDDGRIPKYCEQKKIRLEQICGDAKDAAAILSRIFAKLNGKGGIFEGFNVRLVPVDTAVSKASARIEQKWSKK</sequence>
<dbReference type="GO" id="GO:0005737">
    <property type="term" value="C:cytoplasm"/>
    <property type="evidence" value="ECO:0007669"/>
    <property type="project" value="TreeGrafter"/>
</dbReference>
<protein>
    <recommendedName>
        <fullName evidence="2">CMP/dCMP-type deaminase domain-containing protein</fullName>
    </recommendedName>
</protein>
<dbReference type="InterPro" id="IPR002125">
    <property type="entry name" value="CMP_dCMP_dom"/>
</dbReference>
<evidence type="ECO:0000259" key="2">
    <source>
        <dbReference type="PROSITE" id="PS51747"/>
    </source>
</evidence>
<evidence type="ECO:0000313" key="4">
    <source>
        <dbReference type="Proteomes" id="UP000178114"/>
    </source>
</evidence>
<proteinExistence type="predicted"/>
<keyword evidence="1" id="KW-0378">Hydrolase</keyword>
<dbReference type="Pfam" id="PF00383">
    <property type="entry name" value="dCMP_cyt_deam_1"/>
    <property type="match status" value="1"/>
</dbReference>
<comment type="caution">
    <text evidence="3">The sequence shown here is derived from an EMBL/GenBank/DDBJ whole genome shotgun (WGS) entry which is preliminary data.</text>
</comment>
<name>A0A1F5WYR8_9BACT</name>
<dbReference type="SUPFAM" id="SSF53927">
    <property type="entry name" value="Cytidine deaminase-like"/>
    <property type="match status" value="1"/>
</dbReference>
<reference evidence="3 4" key="1">
    <citation type="journal article" date="2016" name="Nat. Commun.">
        <title>Thousands of microbial genomes shed light on interconnected biogeochemical processes in an aquifer system.</title>
        <authorList>
            <person name="Anantharaman K."/>
            <person name="Brown C.T."/>
            <person name="Hug L.A."/>
            <person name="Sharon I."/>
            <person name="Castelle C.J."/>
            <person name="Probst A.J."/>
            <person name="Thomas B.C."/>
            <person name="Singh A."/>
            <person name="Wilkins M.J."/>
            <person name="Karaoz U."/>
            <person name="Brodie E.L."/>
            <person name="Williams K.H."/>
            <person name="Hubbard S.S."/>
            <person name="Banfield J.F."/>
        </authorList>
    </citation>
    <scope>NUCLEOTIDE SEQUENCE [LARGE SCALE GENOMIC DNA]</scope>
</reference>
<dbReference type="Proteomes" id="UP000178114">
    <property type="component" value="Unassembled WGS sequence"/>
</dbReference>
<gene>
    <name evidence="3" type="ORF">A2930_01595</name>
</gene>
<dbReference type="GO" id="GO:0004132">
    <property type="term" value="F:dCMP deaminase activity"/>
    <property type="evidence" value="ECO:0007669"/>
    <property type="project" value="TreeGrafter"/>
</dbReference>